<proteinExistence type="predicted"/>
<comment type="caution">
    <text evidence="1">The sequence shown here is derived from an EMBL/GenBank/DDBJ whole genome shotgun (WGS) entry which is preliminary data.</text>
</comment>
<organism evidence="1 2">
    <name type="scientific">Lactuca virosa</name>
    <dbReference type="NCBI Taxonomy" id="75947"/>
    <lineage>
        <taxon>Eukaryota</taxon>
        <taxon>Viridiplantae</taxon>
        <taxon>Streptophyta</taxon>
        <taxon>Embryophyta</taxon>
        <taxon>Tracheophyta</taxon>
        <taxon>Spermatophyta</taxon>
        <taxon>Magnoliopsida</taxon>
        <taxon>eudicotyledons</taxon>
        <taxon>Gunneridae</taxon>
        <taxon>Pentapetalae</taxon>
        <taxon>asterids</taxon>
        <taxon>campanulids</taxon>
        <taxon>Asterales</taxon>
        <taxon>Asteraceae</taxon>
        <taxon>Cichorioideae</taxon>
        <taxon>Cichorieae</taxon>
        <taxon>Lactucinae</taxon>
        <taxon>Lactuca</taxon>
    </lineage>
</organism>
<gene>
    <name evidence="1" type="ORF">LVIROSA_LOCUS16350</name>
</gene>
<reference evidence="1 2" key="1">
    <citation type="submission" date="2022-01" db="EMBL/GenBank/DDBJ databases">
        <authorList>
            <person name="Xiong W."/>
            <person name="Schranz E."/>
        </authorList>
    </citation>
    <scope>NUCLEOTIDE SEQUENCE [LARGE SCALE GENOMIC DNA]</scope>
</reference>
<accession>A0AAU9N954</accession>
<dbReference type="AlphaFoldDB" id="A0AAU9N954"/>
<evidence type="ECO:0000313" key="2">
    <source>
        <dbReference type="Proteomes" id="UP001157418"/>
    </source>
</evidence>
<sequence>MLVSLCACLGLQSGKKGRPSRSLCFLLRGNLTRERVRRIGTQKSYKGLAYQPYRNHKTLLLLLTNINC</sequence>
<evidence type="ECO:0008006" key="3">
    <source>
        <dbReference type="Google" id="ProtNLM"/>
    </source>
</evidence>
<evidence type="ECO:0000313" key="1">
    <source>
        <dbReference type="EMBL" id="CAH1429493.1"/>
    </source>
</evidence>
<protein>
    <recommendedName>
        <fullName evidence="3">Secreted protein</fullName>
    </recommendedName>
</protein>
<dbReference type="EMBL" id="CAKMRJ010002824">
    <property type="protein sequence ID" value="CAH1429493.1"/>
    <property type="molecule type" value="Genomic_DNA"/>
</dbReference>
<keyword evidence="2" id="KW-1185">Reference proteome</keyword>
<dbReference type="Proteomes" id="UP001157418">
    <property type="component" value="Unassembled WGS sequence"/>
</dbReference>
<name>A0AAU9N954_9ASTR</name>